<evidence type="ECO:0000256" key="2">
    <source>
        <dbReference type="ARBA" id="ARBA00012939"/>
    </source>
</evidence>
<dbReference type="InterPro" id="IPR050988">
    <property type="entry name" value="Mannitol_DH/Oxidoreductase"/>
</dbReference>
<evidence type="ECO:0000256" key="3">
    <source>
        <dbReference type="ARBA" id="ARBA00016219"/>
    </source>
</evidence>
<dbReference type="InterPro" id="IPR013131">
    <property type="entry name" value="Mannitol_DH_N"/>
</dbReference>
<dbReference type="HOGENOM" id="CLU_027324_0_0_11"/>
<dbReference type="SUPFAM" id="SSF51735">
    <property type="entry name" value="NAD(P)-binding Rossmann-fold domains"/>
    <property type="match status" value="1"/>
</dbReference>
<evidence type="ECO:0000256" key="1">
    <source>
        <dbReference type="ARBA" id="ARBA00006541"/>
    </source>
</evidence>
<evidence type="ECO:0000259" key="8">
    <source>
        <dbReference type="Pfam" id="PF08125"/>
    </source>
</evidence>
<dbReference type="GO" id="GO:0008926">
    <property type="term" value="F:mannitol-1-phosphate 5-dehydrogenase activity"/>
    <property type="evidence" value="ECO:0007669"/>
    <property type="project" value="UniProtKB-EC"/>
</dbReference>
<evidence type="ECO:0000313" key="10">
    <source>
        <dbReference type="Proteomes" id="UP000017746"/>
    </source>
</evidence>
<dbReference type="InterPro" id="IPR013328">
    <property type="entry name" value="6PGD_dom2"/>
</dbReference>
<dbReference type="GO" id="GO:0019594">
    <property type="term" value="P:mannitol metabolic process"/>
    <property type="evidence" value="ECO:0007669"/>
    <property type="project" value="InterPro"/>
</dbReference>
<dbReference type="Gene3D" id="3.40.50.720">
    <property type="entry name" value="NAD(P)-binding Rossmann-like Domain"/>
    <property type="match status" value="1"/>
</dbReference>
<keyword evidence="4" id="KW-0560">Oxidoreductase</keyword>
<reference evidence="9 10" key="1">
    <citation type="journal article" date="2014" name="J. Biotechnol.">
        <title>Complete genome sequence of the actinobacterium Actinoplanes friuliensis HAG 010964, producer of the lipopeptide antibiotic friulimycin.</title>
        <authorList>
            <person name="Ruckert C."/>
            <person name="Szczepanowski R."/>
            <person name="Albersmeier A."/>
            <person name="Goesmann A."/>
            <person name="Fischer N."/>
            <person name="Steinkamper A."/>
            <person name="Puhler A."/>
            <person name="Biener R."/>
            <person name="Schwartz D."/>
            <person name="Kalinowski J."/>
        </authorList>
    </citation>
    <scope>NUCLEOTIDE SEQUENCE [LARGE SCALE GENOMIC DNA]</scope>
    <source>
        <strain evidence="9 10">DSM 7358</strain>
    </source>
</reference>
<feature type="domain" description="Mannitol dehydrogenase N-terminal" evidence="7">
    <location>
        <begin position="31"/>
        <end position="279"/>
    </location>
</feature>
<dbReference type="PANTHER" id="PTHR43362:SF1">
    <property type="entry name" value="MANNITOL DEHYDROGENASE 2-RELATED"/>
    <property type="match status" value="1"/>
</dbReference>
<name>U5W2T0_9ACTN</name>
<feature type="domain" description="Mannitol dehydrogenase C-terminal" evidence="8">
    <location>
        <begin position="290"/>
        <end position="469"/>
    </location>
</feature>
<proteinExistence type="inferred from homology"/>
<dbReference type="InterPro" id="IPR023027">
    <property type="entry name" value="Mannitol_DH_CS"/>
</dbReference>
<dbReference type="PROSITE" id="PS00974">
    <property type="entry name" value="MANNITOL_DHGENASE"/>
    <property type="match status" value="1"/>
</dbReference>
<evidence type="ECO:0000256" key="5">
    <source>
        <dbReference type="ARBA" id="ARBA00023027"/>
    </source>
</evidence>
<dbReference type="InterPro" id="IPR036291">
    <property type="entry name" value="NAD(P)-bd_dom_sf"/>
</dbReference>
<dbReference type="PRINTS" id="PR00084">
    <property type="entry name" value="MTLDHDRGNASE"/>
</dbReference>
<protein>
    <recommendedName>
        <fullName evidence="3">Mannitol-1-phosphate 5-dehydrogenase</fullName>
        <ecNumber evidence="2">1.1.1.17</ecNumber>
    </recommendedName>
</protein>
<evidence type="ECO:0000313" key="9">
    <source>
        <dbReference type="EMBL" id="AGZ43317.1"/>
    </source>
</evidence>
<dbReference type="AlphaFoldDB" id="U5W2T0"/>
<organism evidence="9 10">
    <name type="scientific">Actinoplanes friuliensis DSM 7358</name>
    <dbReference type="NCBI Taxonomy" id="1246995"/>
    <lineage>
        <taxon>Bacteria</taxon>
        <taxon>Bacillati</taxon>
        <taxon>Actinomycetota</taxon>
        <taxon>Actinomycetes</taxon>
        <taxon>Micromonosporales</taxon>
        <taxon>Micromonosporaceae</taxon>
        <taxon>Actinoplanes</taxon>
    </lineage>
</organism>
<dbReference type="SUPFAM" id="SSF48179">
    <property type="entry name" value="6-phosphogluconate dehydrogenase C-terminal domain-like"/>
    <property type="match status" value="1"/>
</dbReference>
<dbReference type="EC" id="1.1.1.17" evidence="2"/>
<accession>U5W2T0</accession>
<keyword evidence="10" id="KW-1185">Reference proteome</keyword>
<dbReference type="PATRIC" id="fig|1246995.3.peg.5118"/>
<evidence type="ECO:0000256" key="4">
    <source>
        <dbReference type="ARBA" id="ARBA00023002"/>
    </source>
</evidence>
<evidence type="ECO:0000256" key="6">
    <source>
        <dbReference type="ARBA" id="ARBA00048615"/>
    </source>
</evidence>
<keyword evidence="5" id="KW-0520">NAD</keyword>
<dbReference type="KEGG" id="afs:AFR_25255"/>
<comment type="similarity">
    <text evidence="1">Belongs to the mannitol dehydrogenase family.</text>
</comment>
<dbReference type="STRING" id="1246995.AFR_25255"/>
<dbReference type="Gene3D" id="1.10.1040.10">
    <property type="entry name" value="N-(1-d-carboxylethyl)-l-norvaline Dehydrogenase, domain 2"/>
    <property type="match status" value="1"/>
</dbReference>
<gene>
    <name evidence="9" type="ORF">AFR_25255</name>
</gene>
<dbReference type="EMBL" id="CP006272">
    <property type="protein sequence ID" value="AGZ43317.1"/>
    <property type="molecule type" value="Genomic_DNA"/>
</dbReference>
<comment type="catalytic activity">
    <reaction evidence="6">
        <text>D-mannitol 1-phosphate + NAD(+) = beta-D-fructose 6-phosphate + NADH + H(+)</text>
        <dbReference type="Rhea" id="RHEA:19661"/>
        <dbReference type="ChEBI" id="CHEBI:15378"/>
        <dbReference type="ChEBI" id="CHEBI:57540"/>
        <dbReference type="ChEBI" id="CHEBI:57634"/>
        <dbReference type="ChEBI" id="CHEBI:57945"/>
        <dbReference type="ChEBI" id="CHEBI:61381"/>
        <dbReference type="EC" id="1.1.1.17"/>
    </reaction>
</comment>
<dbReference type="InterPro" id="IPR013118">
    <property type="entry name" value="Mannitol_DH_C"/>
</dbReference>
<sequence>MTTTPLLGLGTLGRLPEHSRPLLEPGSVPAGIVHLGLGAFHRAHQAVYTEEAVAAGGGDWGIVGVSPRSSAVVDDLLAQDRLFSVTTLSAAGPHTRVVGALAEVRHAASDPAGVVALLADPAVRVVTLTVTEKAHRLDPVTGELTVDAALLADLAGAGPSVTIPGLLVRGLLARHRADAGPIALVSCDNMPSNGRRLHGMVEQARVLVPGAAPAFGDWVRESVTFPGTMVDRIVPASTAETLAIAEAALGARDLAGVHGEPYRQWVIEDRFPGGRPAWELAGAVLTGDAGPWERLKLRALNGVHSAIAYLGALAGRDTIVTALEIPGLRTAMERFIAEDVATSFEPPPGVSVVGYGASVLERFANPAIAHATRQVAMDGSQKLPQRVLHTILDRRAAGASPRWAALVVAAWMRFVQGRTDDGRELPLNDPLAAQIRTRLAAAPATPQGVADALFGLDAVFPAELAADATVRALVVDWLTALDRHGVEATLAGAS</sequence>
<dbReference type="InterPro" id="IPR000669">
    <property type="entry name" value="Mannitol_DH"/>
</dbReference>
<evidence type="ECO:0000259" key="7">
    <source>
        <dbReference type="Pfam" id="PF01232"/>
    </source>
</evidence>
<dbReference type="Pfam" id="PF08125">
    <property type="entry name" value="Mannitol_dh_C"/>
    <property type="match status" value="1"/>
</dbReference>
<dbReference type="InterPro" id="IPR008927">
    <property type="entry name" value="6-PGluconate_DH-like_C_sf"/>
</dbReference>
<dbReference type="Proteomes" id="UP000017746">
    <property type="component" value="Chromosome"/>
</dbReference>
<dbReference type="eggNOG" id="COG0246">
    <property type="taxonomic scope" value="Bacteria"/>
</dbReference>
<dbReference type="Pfam" id="PF01232">
    <property type="entry name" value="Mannitol_dh"/>
    <property type="match status" value="1"/>
</dbReference>
<dbReference type="PANTHER" id="PTHR43362">
    <property type="entry name" value="MANNITOL DEHYDROGENASE DSF1-RELATED"/>
    <property type="match status" value="1"/>
</dbReference>